<evidence type="ECO:0000313" key="1">
    <source>
        <dbReference type="EMBL" id="ALL01104.1"/>
    </source>
</evidence>
<evidence type="ECO:0000313" key="4">
    <source>
        <dbReference type="Proteomes" id="UP000196694"/>
    </source>
</evidence>
<dbReference type="GeneID" id="26099394"/>
<evidence type="ECO:0000313" key="2">
    <source>
        <dbReference type="EMBL" id="OWJ55315.1"/>
    </source>
</evidence>
<reference evidence="1 3" key="1">
    <citation type="submission" date="2015-10" db="EMBL/GenBank/DDBJ databases">
        <title>Complete genome sequence of hyperthermophilic archaeon Pyrodictium delaneyi Su06.</title>
        <authorList>
            <person name="Jung J.-H."/>
            <person name="Lin J."/>
            <person name="Holden J.F."/>
            <person name="Park C.-S."/>
        </authorList>
    </citation>
    <scope>NUCLEOTIDE SEQUENCE [LARGE SCALE GENOMIC DNA]</scope>
    <source>
        <strain evidence="1 3">Su06</strain>
    </source>
</reference>
<dbReference type="RefSeq" id="WP_055408854.1">
    <property type="nucleotide sequence ID" value="NZ_CP013011.1"/>
</dbReference>
<dbReference type="Proteomes" id="UP000196694">
    <property type="component" value="Unassembled WGS sequence"/>
</dbReference>
<protein>
    <submittedName>
        <fullName evidence="1">Uncharacterized protein</fullName>
    </submittedName>
</protein>
<reference evidence="2 4" key="2">
    <citation type="submission" date="2017-05" db="EMBL/GenBank/DDBJ databases">
        <title>The draft genome of the hyperthermophilic archaeon 'Pyrodictium delaneyi strain Hulk', an iron and nitrate reducer, reveals the capacity for sulfate reduction.</title>
        <authorList>
            <person name="Demey L.M."/>
            <person name="Miller C."/>
            <person name="Manzella M."/>
            <person name="Reguera G."/>
            <person name="Kashefi K."/>
        </authorList>
    </citation>
    <scope>NUCLEOTIDE SEQUENCE [LARGE SCALE GENOMIC DNA]</scope>
    <source>
        <strain evidence="2 4">Hulk</strain>
    </source>
</reference>
<name>A0A0P0N387_9CREN</name>
<organism evidence="1 3">
    <name type="scientific">Pyrodictium delaneyi</name>
    <dbReference type="NCBI Taxonomy" id="1273541"/>
    <lineage>
        <taxon>Archaea</taxon>
        <taxon>Thermoproteota</taxon>
        <taxon>Thermoprotei</taxon>
        <taxon>Desulfurococcales</taxon>
        <taxon>Pyrodictiaceae</taxon>
        <taxon>Pyrodictium</taxon>
    </lineage>
</organism>
<dbReference type="EMBL" id="NCQP01000001">
    <property type="protein sequence ID" value="OWJ55315.1"/>
    <property type="molecule type" value="Genomic_DNA"/>
</dbReference>
<keyword evidence="4" id="KW-1185">Reference proteome</keyword>
<evidence type="ECO:0000313" key="3">
    <source>
        <dbReference type="Proteomes" id="UP000058613"/>
    </source>
</evidence>
<proteinExistence type="predicted"/>
<dbReference type="Proteomes" id="UP000058613">
    <property type="component" value="Chromosome"/>
</dbReference>
<dbReference type="KEGG" id="pdl:Pyrde_1056"/>
<dbReference type="OrthoDB" id="45542at2157"/>
<sequence>MDTKLMAKGWGGMDAMAGQRRRLYVAQLEGMAAVGLVKSYWLEDCGIPGMKRVVIEDNSGVVYETKCIDYRAAKKVIMYLANAIQYSSDIVRESDVEDKEEVFEEADQS</sequence>
<gene>
    <name evidence="2" type="ORF">Pdsh_00365</name>
    <name evidence="1" type="ORF">Pyrde_1056</name>
</gene>
<dbReference type="AlphaFoldDB" id="A0A0P0N387"/>
<dbReference type="EMBL" id="CP013011">
    <property type="protein sequence ID" value="ALL01104.1"/>
    <property type="molecule type" value="Genomic_DNA"/>
</dbReference>
<dbReference type="STRING" id="1273541.Pyrde_1056"/>
<accession>A0A0P0N387</accession>